<sequence length="51" mass="5785">MVLYTLRASRTALFGEINVAEETPSSQDNVRSQCCKRNRVVGGNKLSQRYH</sequence>
<evidence type="ECO:0000313" key="2">
    <source>
        <dbReference type="Proteomes" id="UP000053989"/>
    </source>
</evidence>
<proteinExistence type="predicted"/>
<reference evidence="2" key="2">
    <citation type="submission" date="2015-01" db="EMBL/GenBank/DDBJ databases">
        <title>Evolutionary Origins and Diversification of the Mycorrhizal Mutualists.</title>
        <authorList>
            <consortium name="DOE Joint Genome Institute"/>
            <consortium name="Mycorrhizal Genomics Consortium"/>
            <person name="Kohler A."/>
            <person name="Kuo A."/>
            <person name="Nagy L.G."/>
            <person name="Floudas D."/>
            <person name="Copeland A."/>
            <person name="Barry K.W."/>
            <person name="Cichocki N."/>
            <person name="Veneault-Fourrey C."/>
            <person name="LaButti K."/>
            <person name="Lindquist E.A."/>
            <person name="Lipzen A."/>
            <person name="Lundell T."/>
            <person name="Morin E."/>
            <person name="Murat C."/>
            <person name="Riley R."/>
            <person name="Ohm R."/>
            <person name="Sun H."/>
            <person name="Tunlid A."/>
            <person name="Henrissat B."/>
            <person name="Grigoriev I.V."/>
            <person name="Hibbett D.S."/>
            <person name="Martin F."/>
        </authorList>
    </citation>
    <scope>NUCLEOTIDE SEQUENCE [LARGE SCALE GENOMIC DNA]</scope>
    <source>
        <strain evidence="2">Foug A</strain>
    </source>
</reference>
<dbReference type="EMBL" id="KN822026">
    <property type="protein sequence ID" value="KIM64811.1"/>
    <property type="molecule type" value="Genomic_DNA"/>
</dbReference>
<dbReference type="InParanoid" id="A0A0C3E9Z4"/>
<dbReference type="AlphaFoldDB" id="A0A0C3E9Z4"/>
<gene>
    <name evidence="1" type="ORF">SCLCIDRAFT_1212892</name>
</gene>
<protein>
    <submittedName>
        <fullName evidence="1">Uncharacterized protein</fullName>
    </submittedName>
</protein>
<organism evidence="1 2">
    <name type="scientific">Scleroderma citrinum Foug A</name>
    <dbReference type="NCBI Taxonomy" id="1036808"/>
    <lineage>
        <taxon>Eukaryota</taxon>
        <taxon>Fungi</taxon>
        <taxon>Dikarya</taxon>
        <taxon>Basidiomycota</taxon>
        <taxon>Agaricomycotina</taxon>
        <taxon>Agaricomycetes</taxon>
        <taxon>Agaricomycetidae</taxon>
        <taxon>Boletales</taxon>
        <taxon>Sclerodermatineae</taxon>
        <taxon>Sclerodermataceae</taxon>
        <taxon>Scleroderma</taxon>
    </lineage>
</organism>
<reference evidence="1 2" key="1">
    <citation type="submission" date="2014-04" db="EMBL/GenBank/DDBJ databases">
        <authorList>
            <consortium name="DOE Joint Genome Institute"/>
            <person name="Kuo A."/>
            <person name="Kohler A."/>
            <person name="Nagy L.G."/>
            <person name="Floudas D."/>
            <person name="Copeland A."/>
            <person name="Barry K.W."/>
            <person name="Cichocki N."/>
            <person name="Veneault-Fourrey C."/>
            <person name="LaButti K."/>
            <person name="Lindquist E.A."/>
            <person name="Lipzen A."/>
            <person name="Lundell T."/>
            <person name="Morin E."/>
            <person name="Murat C."/>
            <person name="Sun H."/>
            <person name="Tunlid A."/>
            <person name="Henrissat B."/>
            <person name="Grigoriev I.V."/>
            <person name="Hibbett D.S."/>
            <person name="Martin F."/>
            <person name="Nordberg H.P."/>
            <person name="Cantor M.N."/>
            <person name="Hua S.X."/>
        </authorList>
    </citation>
    <scope>NUCLEOTIDE SEQUENCE [LARGE SCALE GENOMIC DNA]</scope>
    <source>
        <strain evidence="1 2">Foug A</strain>
    </source>
</reference>
<name>A0A0C3E9Z4_9AGAM</name>
<evidence type="ECO:0000313" key="1">
    <source>
        <dbReference type="EMBL" id="KIM64811.1"/>
    </source>
</evidence>
<accession>A0A0C3E9Z4</accession>
<dbReference type="Proteomes" id="UP000053989">
    <property type="component" value="Unassembled WGS sequence"/>
</dbReference>
<keyword evidence="2" id="KW-1185">Reference proteome</keyword>
<dbReference type="HOGENOM" id="CLU_3107748_0_0_1"/>